<gene>
    <name evidence="2" type="ORF">MAAFP003_2131</name>
</gene>
<name>A0A2K4Y9M3_9MYCO</name>
<evidence type="ECO:0000313" key="3">
    <source>
        <dbReference type="Proteomes" id="UP000236318"/>
    </source>
</evidence>
<dbReference type="AlphaFoldDB" id="A0A2K4Y9M3"/>
<protein>
    <submittedName>
        <fullName evidence="2">Uncharacterized protein</fullName>
    </submittedName>
</protein>
<comment type="caution">
    <text evidence="2">The sequence shown here is derived from an EMBL/GenBank/DDBJ whole genome shotgun (WGS) entry which is preliminary data.</text>
</comment>
<dbReference type="EMBL" id="FXEG02000002">
    <property type="protein sequence ID" value="SOX53457.1"/>
    <property type="molecule type" value="Genomic_DNA"/>
</dbReference>
<sequence length="296" mass="33333">MTRRDAGFGELPGSPFSLAHVSDTPNGGTPRPLIGFITRDNAPPIGPAPISRAWMPEMSKTRTGWPNRCLPMLIANQSGWELRNPCAFTATWMGQDDGVDVIIAPHQRNTGQLLPTSHFGNGILTWHLPMLFRTPPGYNLLVRGPANYPKDAVCALEGIVETDWTSASFSMSWKFTRKLMPVRFEVDEPICMIVPQRRGELEEFAPELRSIESDAELHRKYQVFLGSRSKAKQMEQLTRLNAGEQVQWQGDYTRGRHTDGDAGPPDHQTRRHLRSFVQPRRPEHRQGSCDLRAQNG</sequence>
<evidence type="ECO:0000313" key="2">
    <source>
        <dbReference type="EMBL" id="SOX53457.1"/>
    </source>
</evidence>
<evidence type="ECO:0000256" key="1">
    <source>
        <dbReference type="SAM" id="MobiDB-lite"/>
    </source>
</evidence>
<dbReference type="InterPro" id="IPR045709">
    <property type="entry name" value="DUF6065"/>
</dbReference>
<proteinExistence type="predicted"/>
<organism evidence="2 3">
    <name type="scientific">Mycobacterium ahvazicum</name>
    <dbReference type="NCBI Taxonomy" id="1964395"/>
    <lineage>
        <taxon>Bacteria</taxon>
        <taxon>Bacillati</taxon>
        <taxon>Actinomycetota</taxon>
        <taxon>Actinomycetes</taxon>
        <taxon>Mycobacteriales</taxon>
        <taxon>Mycobacteriaceae</taxon>
        <taxon>Mycobacterium</taxon>
        <taxon>Mycobacterium simiae complex</taxon>
    </lineage>
</organism>
<reference evidence="2" key="1">
    <citation type="submission" date="2018-01" db="EMBL/GenBank/DDBJ databases">
        <authorList>
            <consortium name="Urmite Genomes"/>
        </authorList>
    </citation>
    <scope>NUCLEOTIDE SEQUENCE [LARGE SCALE GENOMIC DNA]</scope>
    <source>
        <strain evidence="2">AFP003</strain>
    </source>
</reference>
<feature type="region of interest" description="Disordered" evidence="1">
    <location>
        <begin position="1"/>
        <end position="25"/>
    </location>
</feature>
<feature type="region of interest" description="Disordered" evidence="1">
    <location>
        <begin position="248"/>
        <end position="296"/>
    </location>
</feature>
<accession>A0A2K4Y9M3</accession>
<keyword evidence="3" id="KW-1185">Reference proteome</keyword>
<dbReference type="Pfam" id="PF19541">
    <property type="entry name" value="DUF6065"/>
    <property type="match status" value="1"/>
</dbReference>
<dbReference type="Proteomes" id="UP000236318">
    <property type="component" value="Unassembled WGS sequence"/>
</dbReference>